<dbReference type="RefSeq" id="WP_020834297.1">
    <property type="nucleotide sequence ID" value="NC_021846.1"/>
</dbReference>
<proteinExistence type="predicted"/>
<dbReference type="PATRIC" id="fig|1276220.3.peg.541"/>
<dbReference type="Proteomes" id="UP000014984">
    <property type="component" value="Chromosome"/>
</dbReference>
<dbReference type="HOGENOM" id="CLU_1383419_0_0_14"/>
<reference evidence="1 2" key="1">
    <citation type="journal article" date="2013" name="Genome Biol. Evol.">
        <title>Comparison of metabolic capacities and inference of gene content evolution in mosquito-associated Spiroplasma diminutum and S. taiwanense.</title>
        <authorList>
            <person name="Lo W.S."/>
            <person name="Ku C."/>
            <person name="Chen L.L."/>
            <person name="Chang T.H."/>
            <person name="Kuo C.H."/>
        </authorList>
    </citation>
    <scope>NUCLEOTIDE SEQUENCE [LARGE SCALE GENOMIC DNA]</scope>
    <source>
        <strain evidence="1">CT-1</strain>
    </source>
</reference>
<sequence>MEKNINFLSNSTEFSIIKNSSGIFFDSISIDYSNVEMNYTSKQLQNDLKNQNKNADAFNGNIILNIKVNYKYLDALKVKQIGSFEKKYNFVISSQEALIDASKNFQNNIELNFLESVLDSAFLDSSFFGFSAPELLPWMHNLSSDQVSANLNTKENFKEKLINFVNSTYFNELGSNIPLEFSNKNSIFNSFSTIETF</sequence>
<evidence type="ECO:0000313" key="1">
    <source>
        <dbReference type="EMBL" id="AGR41158.1"/>
    </source>
</evidence>
<organism evidence="1 2">
    <name type="scientific">Spiroplasma taiwanense CT-1</name>
    <dbReference type="NCBI Taxonomy" id="1276220"/>
    <lineage>
        <taxon>Bacteria</taxon>
        <taxon>Bacillati</taxon>
        <taxon>Mycoplasmatota</taxon>
        <taxon>Mollicutes</taxon>
        <taxon>Entomoplasmatales</taxon>
        <taxon>Spiroplasmataceae</taxon>
        <taxon>Spiroplasma</taxon>
    </lineage>
</organism>
<dbReference type="AlphaFoldDB" id="S5MBK8"/>
<keyword evidence="2" id="KW-1185">Reference proteome</keyword>
<accession>S5MBK8</accession>
<evidence type="ECO:0000313" key="2">
    <source>
        <dbReference type="Proteomes" id="UP000014984"/>
    </source>
</evidence>
<protein>
    <submittedName>
        <fullName evidence="1">Uncharacterized protein</fullName>
    </submittedName>
</protein>
<dbReference type="EMBL" id="CP005074">
    <property type="protein sequence ID" value="AGR41158.1"/>
    <property type="molecule type" value="Genomic_DNA"/>
</dbReference>
<dbReference type="KEGG" id="stai:STAIW_v1c05310"/>
<name>S5MBK8_9MOLU</name>
<gene>
    <name evidence="1" type="ORF">STAIW_v1c05310</name>
</gene>